<feature type="compositionally biased region" description="Basic and acidic residues" evidence="5">
    <location>
        <begin position="216"/>
        <end position="227"/>
    </location>
</feature>
<gene>
    <name evidence="7" type="ORF">g.21456</name>
</gene>
<dbReference type="InterPro" id="IPR013177">
    <property type="entry name" value="Ribosomal_mS38_C"/>
</dbReference>
<reference evidence="7" key="1">
    <citation type="submission" date="2015-11" db="EMBL/GenBank/DDBJ databases">
        <title>De novo transcriptome assembly of four potential Pierce s Disease insect vectors from Arizona vineyards.</title>
        <authorList>
            <person name="Tassone E.E."/>
        </authorList>
    </citation>
    <scope>NUCLEOTIDE SEQUENCE</scope>
</reference>
<evidence type="ECO:0000256" key="4">
    <source>
        <dbReference type="ARBA" id="ARBA00035682"/>
    </source>
</evidence>
<dbReference type="GO" id="GO:0005739">
    <property type="term" value="C:mitochondrion"/>
    <property type="evidence" value="ECO:0007669"/>
    <property type="project" value="UniProtKB-SubCell"/>
</dbReference>
<comment type="similarity">
    <text evidence="3">Belongs to the mitochondrion-specific ribosomal protein mS38 family.</text>
</comment>
<evidence type="ECO:0000256" key="3">
    <source>
        <dbReference type="ARBA" id="ARBA00035647"/>
    </source>
</evidence>
<protein>
    <recommendedName>
        <fullName evidence="4">Small ribosomal subunit protein mS38</fullName>
    </recommendedName>
</protein>
<name>A0A1B6GU16_9HEMI</name>
<evidence type="ECO:0000256" key="2">
    <source>
        <dbReference type="ARBA" id="ARBA00023128"/>
    </source>
</evidence>
<dbReference type="AlphaFoldDB" id="A0A1B6GU16"/>
<dbReference type="EMBL" id="GECZ01003829">
    <property type="protein sequence ID" value="JAS65940.1"/>
    <property type="molecule type" value="Transcribed_RNA"/>
</dbReference>
<evidence type="ECO:0000313" key="7">
    <source>
        <dbReference type="EMBL" id="JAS65940.1"/>
    </source>
</evidence>
<organism evidence="7">
    <name type="scientific">Cuerna arida</name>
    <dbReference type="NCBI Taxonomy" id="1464854"/>
    <lineage>
        <taxon>Eukaryota</taxon>
        <taxon>Metazoa</taxon>
        <taxon>Ecdysozoa</taxon>
        <taxon>Arthropoda</taxon>
        <taxon>Hexapoda</taxon>
        <taxon>Insecta</taxon>
        <taxon>Pterygota</taxon>
        <taxon>Neoptera</taxon>
        <taxon>Paraneoptera</taxon>
        <taxon>Hemiptera</taxon>
        <taxon>Auchenorrhyncha</taxon>
        <taxon>Membracoidea</taxon>
        <taxon>Cicadellidae</taxon>
        <taxon>Cicadellinae</taxon>
        <taxon>Proconiini</taxon>
        <taxon>Cuerna</taxon>
    </lineage>
</organism>
<feature type="domain" description="Ribosomal protein mS38 C-terminal" evidence="6">
    <location>
        <begin position="117"/>
        <end position="150"/>
    </location>
</feature>
<dbReference type="SMART" id="SM01155">
    <property type="entry name" value="DUF1713"/>
    <property type="match status" value="1"/>
</dbReference>
<comment type="subcellular location">
    <subcellularLocation>
        <location evidence="1">Mitochondrion</location>
    </subcellularLocation>
</comment>
<keyword evidence="2" id="KW-0496">Mitochondrion</keyword>
<proteinExistence type="inferred from homology"/>
<sequence>MSVRFHQSLARVSFRGFLLKQLVQEGCTGTKPTVPKTALRLAPPNTYQDLPISLAALNINDIRTPPAVDPAKARIPPPQPLSWVVQLPHTKTNITYEDRVPATTVEEPNPSVVQEKQAARLIVIRRKKMKRHKLKKLRKKMKFEWAKVRQKRELKKEKLFQAGLLEKIRLAQSFDPAKFAAEKIAKAKEVELPQVWYGVRYPDFIIKQLLEEQERKQKEKEADERRRASMSPYVKDYLDKLPK</sequence>
<dbReference type="Pfam" id="PF08213">
    <property type="entry name" value="COX24_C"/>
    <property type="match status" value="1"/>
</dbReference>
<dbReference type="PANTHER" id="PTHR32035:SF3">
    <property type="entry name" value="SMALL RIBOSOMAL SUBUNIT PROTEIN MS38"/>
    <property type="match status" value="1"/>
</dbReference>
<accession>A0A1B6GU16</accession>
<evidence type="ECO:0000256" key="5">
    <source>
        <dbReference type="SAM" id="MobiDB-lite"/>
    </source>
</evidence>
<dbReference type="PANTHER" id="PTHR32035">
    <property type="entry name" value="AURORA KINASE A-INTERACTING PROTEIN"/>
    <property type="match status" value="1"/>
</dbReference>
<evidence type="ECO:0000256" key="1">
    <source>
        <dbReference type="ARBA" id="ARBA00004173"/>
    </source>
</evidence>
<evidence type="ECO:0000259" key="6">
    <source>
        <dbReference type="SMART" id="SM01155"/>
    </source>
</evidence>
<feature type="region of interest" description="Disordered" evidence="5">
    <location>
        <begin position="216"/>
        <end position="243"/>
    </location>
</feature>